<dbReference type="AlphaFoldDB" id="C4JXJ2"/>
<reference evidence="3" key="1">
    <citation type="journal article" date="2009" name="Genome Res.">
        <title>Comparative genomic analyses of the human fungal pathogens Coccidioides and their relatives.</title>
        <authorList>
            <person name="Sharpton T.J."/>
            <person name="Stajich J.E."/>
            <person name="Rounsley S.D."/>
            <person name="Gardner M.J."/>
            <person name="Wortman J.R."/>
            <person name="Jordar V.S."/>
            <person name="Maiti R."/>
            <person name="Kodira C.D."/>
            <person name="Neafsey D.E."/>
            <person name="Zeng Q."/>
            <person name="Hung C.-Y."/>
            <person name="McMahan C."/>
            <person name="Muszewska A."/>
            <person name="Grynberg M."/>
            <person name="Mandel M.A."/>
            <person name="Kellner E.M."/>
            <person name="Barker B.M."/>
            <person name="Galgiani J.N."/>
            <person name="Orbach M.J."/>
            <person name="Kirkland T.N."/>
            <person name="Cole G.T."/>
            <person name="Henn M.R."/>
            <person name="Birren B.W."/>
            <person name="Taylor J.W."/>
        </authorList>
    </citation>
    <scope>NUCLEOTIDE SEQUENCE [LARGE SCALE GENOMIC DNA]</scope>
    <source>
        <strain evidence="3">UAMH 1704</strain>
    </source>
</reference>
<feature type="compositionally biased region" description="Polar residues" evidence="1">
    <location>
        <begin position="464"/>
        <end position="475"/>
    </location>
</feature>
<dbReference type="InterPro" id="IPR039601">
    <property type="entry name" value="Rrn5"/>
</dbReference>
<gene>
    <name evidence="2" type="ORF">UREG_06365</name>
</gene>
<dbReference type="GO" id="GO:0000500">
    <property type="term" value="C:RNA polymerase I upstream activating factor complex"/>
    <property type="evidence" value="ECO:0007669"/>
    <property type="project" value="InterPro"/>
</dbReference>
<feature type="region of interest" description="Disordered" evidence="1">
    <location>
        <begin position="516"/>
        <end position="541"/>
    </location>
</feature>
<dbReference type="InterPro" id="IPR009057">
    <property type="entry name" value="Homeodomain-like_sf"/>
</dbReference>
<feature type="compositionally biased region" description="Acidic residues" evidence="1">
    <location>
        <begin position="232"/>
        <end position="252"/>
    </location>
</feature>
<keyword evidence="3" id="KW-1185">Reference proteome</keyword>
<dbReference type="InParanoid" id="C4JXJ2"/>
<evidence type="ECO:0000313" key="3">
    <source>
        <dbReference type="Proteomes" id="UP000002058"/>
    </source>
</evidence>
<dbReference type="GO" id="GO:0001181">
    <property type="term" value="F:RNA polymerase I general transcription initiation factor activity"/>
    <property type="evidence" value="ECO:0007669"/>
    <property type="project" value="TreeGrafter"/>
</dbReference>
<dbReference type="HOGENOM" id="CLU_012849_0_1_1"/>
<dbReference type="VEuPathDB" id="FungiDB:UREG_06365"/>
<dbReference type="OrthoDB" id="2240312at2759"/>
<dbReference type="OMA" id="CCHALDE"/>
<dbReference type="EMBL" id="CH476618">
    <property type="protein sequence ID" value="EEP81500.1"/>
    <property type="molecule type" value="Genomic_DNA"/>
</dbReference>
<feature type="region of interest" description="Disordered" evidence="1">
    <location>
        <begin position="232"/>
        <end position="281"/>
    </location>
</feature>
<feature type="compositionally biased region" description="Polar residues" evidence="1">
    <location>
        <begin position="37"/>
        <end position="47"/>
    </location>
</feature>
<dbReference type="eggNOG" id="ENOG502S6UJ">
    <property type="taxonomic scope" value="Eukaryota"/>
</dbReference>
<dbReference type="KEGG" id="ure:UREG_06365"/>
<feature type="region of interest" description="Disordered" evidence="1">
    <location>
        <begin position="438"/>
        <end position="482"/>
    </location>
</feature>
<dbReference type="GO" id="GO:0042790">
    <property type="term" value="P:nucleolar large rRNA transcription by RNA polymerase I"/>
    <property type="evidence" value="ECO:0007669"/>
    <property type="project" value="InterPro"/>
</dbReference>
<proteinExistence type="predicted"/>
<evidence type="ECO:0000256" key="1">
    <source>
        <dbReference type="SAM" id="MobiDB-lite"/>
    </source>
</evidence>
<evidence type="ECO:0008006" key="4">
    <source>
        <dbReference type="Google" id="ProtNLM"/>
    </source>
</evidence>
<dbReference type="Gene3D" id="1.10.10.60">
    <property type="entry name" value="Homeodomain-like"/>
    <property type="match status" value="1"/>
</dbReference>
<dbReference type="STRING" id="336963.C4JXJ2"/>
<dbReference type="PANTHER" id="PTHR28079">
    <property type="entry name" value="RNA POLYMERASE I-SPECIFIC TRANSCRIPTION INITIATION FACTOR RRN5"/>
    <property type="match status" value="1"/>
</dbReference>
<name>C4JXJ2_UNCRE</name>
<sequence length="579" mass="65461">MSDSSMSYEPEDEEEEHGQNANKQLRRLKDSEVPLTPNRNFQSNSGSVDDGIPNPAPKQGARRRVKPRHLALRAAARLPVDKYLELYKESLNNVLVGPDCDGAPQLFRSQYGIIQWTSQEKAAFFMALSKKGKDAVPEIAASIGTKSQMEVRHYLDLLQRNFELRNVAEEQVHNIILSDIPAACEISNECCIALESVAKALCLRDEQTHNVAGKRKHGDFWLVDREIATFVEEDQESEAEAEPEEAEPDPILEPEPAPELGSLPDTEPPTGEDSSKNDSSVRTHGIFATAKLLKLSNWIHLSEHFFMNFGRERFEDNWNQLCFQDETPALTCDAFSDFYTLAISITRRVIQSSIFFALSRIRAVERSHVNPKRLVKKEDVSAALDVLGMAHDAKAFWAGVARRCALDVRHPKSGEKYKTVLLDYDEVERLLGAQLDENPRHIKLESPSASTTTEPTEDSDFDSNTSTYSPTQDNMGNDEDLSDPEELYANVMDREASRKEESALWAQINKPVPLSGMNIKLEPNEEEQNRPTTKRKSPQELVNWRDRLLYQSEWETLGQEINGGQRKRRKFGPAFSTDT</sequence>
<protein>
    <recommendedName>
        <fullName evidence="4">Myb-like domain-containing protein</fullName>
    </recommendedName>
</protein>
<organism evidence="2 3">
    <name type="scientific">Uncinocarpus reesii (strain UAMH 1704)</name>
    <dbReference type="NCBI Taxonomy" id="336963"/>
    <lineage>
        <taxon>Eukaryota</taxon>
        <taxon>Fungi</taxon>
        <taxon>Dikarya</taxon>
        <taxon>Ascomycota</taxon>
        <taxon>Pezizomycotina</taxon>
        <taxon>Eurotiomycetes</taxon>
        <taxon>Eurotiomycetidae</taxon>
        <taxon>Onygenales</taxon>
        <taxon>Onygenaceae</taxon>
        <taxon>Uncinocarpus</taxon>
    </lineage>
</organism>
<feature type="compositionally biased region" description="Low complexity" evidence="1">
    <location>
        <begin position="445"/>
        <end position="454"/>
    </location>
</feature>
<dbReference type="SUPFAM" id="SSF46689">
    <property type="entry name" value="Homeodomain-like"/>
    <property type="match status" value="1"/>
</dbReference>
<dbReference type="PANTHER" id="PTHR28079:SF1">
    <property type="entry name" value="RNA POLYMERASE I-SPECIFIC TRANSCRIPTION INITIATION FACTOR RRN5"/>
    <property type="match status" value="1"/>
</dbReference>
<dbReference type="RefSeq" id="XP_002583398.1">
    <property type="nucleotide sequence ID" value="XM_002583352.1"/>
</dbReference>
<evidence type="ECO:0000313" key="2">
    <source>
        <dbReference type="EMBL" id="EEP81500.1"/>
    </source>
</evidence>
<dbReference type="GO" id="GO:0006361">
    <property type="term" value="P:transcription initiation at RNA polymerase I promoter"/>
    <property type="evidence" value="ECO:0007669"/>
    <property type="project" value="TreeGrafter"/>
</dbReference>
<feature type="region of interest" description="Disordered" evidence="1">
    <location>
        <begin position="1"/>
        <end position="68"/>
    </location>
</feature>
<dbReference type="GO" id="GO:0000182">
    <property type="term" value="F:rDNA binding"/>
    <property type="evidence" value="ECO:0007669"/>
    <property type="project" value="TreeGrafter"/>
</dbReference>
<dbReference type="Proteomes" id="UP000002058">
    <property type="component" value="Unassembled WGS sequence"/>
</dbReference>
<accession>C4JXJ2</accession>
<dbReference type="GeneID" id="8442234"/>